<evidence type="ECO:0000256" key="3">
    <source>
        <dbReference type="ARBA" id="ARBA00023186"/>
    </source>
</evidence>
<evidence type="ECO:0000256" key="1">
    <source>
        <dbReference type="ARBA" id="ARBA00022741"/>
    </source>
</evidence>
<evidence type="ECO:0000259" key="6">
    <source>
        <dbReference type="SMART" id="SM00382"/>
    </source>
</evidence>
<feature type="domain" description="Clp ATPase C-terminal" evidence="7">
    <location>
        <begin position="687"/>
        <end position="776"/>
    </location>
</feature>
<accession>G8LVL8</accession>
<keyword evidence="9" id="KW-1185">Reference proteome</keyword>
<keyword evidence="2 8" id="KW-0067">ATP-binding</keyword>
<keyword evidence="3" id="KW-0143">Chaperone</keyword>
<dbReference type="PANTHER" id="PTHR11638:SF175">
    <property type="entry name" value="ATP-DEPENDENT CLP PROTEASE, ATP-BINDING SUBUNIT CLPC"/>
    <property type="match status" value="1"/>
</dbReference>
<dbReference type="PANTHER" id="PTHR11638">
    <property type="entry name" value="ATP-DEPENDENT CLP PROTEASE"/>
    <property type="match status" value="1"/>
</dbReference>
<dbReference type="CDD" id="cd19499">
    <property type="entry name" value="RecA-like_ClpB_Hsp104-like"/>
    <property type="match status" value="1"/>
</dbReference>
<dbReference type="eggNOG" id="COG0542">
    <property type="taxonomic scope" value="Bacteria"/>
</dbReference>
<dbReference type="FunFam" id="3.40.50.300:FF:000025">
    <property type="entry name" value="ATP-dependent Clp protease subunit"/>
    <property type="match status" value="1"/>
</dbReference>
<evidence type="ECO:0000259" key="7">
    <source>
        <dbReference type="SMART" id="SM01086"/>
    </source>
</evidence>
<evidence type="ECO:0000256" key="2">
    <source>
        <dbReference type="ARBA" id="ARBA00022840"/>
    </source>
</evidence>
<dbReference type="OrthoDB" id="9803641at2"/>
<sequence>MMMCSICKENIAVVFITKILDGKQTQEGLCFSCARKQGIQPIKQIIEQTGISEEEMEDLNKQMGSFFEELDINNLGSMVTEPGSGSSNPFLNFFNKTLFKNNEASGSKDSESKDTSDDSSLKEDREGKNNTRTKTHDKKPPKKKKYLDTYGTNLNEKAKEGKIDRVIGRDKEIDRVIQILNRRNKNNPVLIGEPGVGKTAIAEGLAVRIVEKKVPAKLFNTEVYQLDLTSIVAGTQFRGQFESRMKGIIEEAKHFGNIIIVIDELHNIMGAGEAEGAMNAGNILKPALAKGEIQVIGATTLNEYRKHIEKDSALERRFQPVMVDEPSVEETIEILKGIKDYYESYHRVKIPDEVIRAAVIMSERYITDRFLPDKAIDVIDEAGSRANINNVSLLEYDMLKEELKKVQEEKENAISADSIEDYQKAADLKVRECKLIEKINEIEKKNKALELTIDDVAHVIESWTKIPVQRLTEIEAKKLLNLEERLHKRIIGQKHAVSSVAKAIRRNRADFKRKKRPTSFIFVGPTGVGKTELVKALAVELFESEEALIRLDMSEYMEKHTVSKMIGAPPGYVGYDDGGQLTEKVRRKPYSVILLDEIEKAHPDVFNMLLQILEDGRVTDSHGRTVSFENTIIIMTSNAGTSLKAHGIGFANDNYIALENKVNEVLKETFRPEFLNRIDEIIVFNELSRDELKQIVNLMLKEVVEEVENKGIKIEMTEAVQDYILKQGYDQKYGARPLRRTIQKYIEDELVDRYLRGEYKEGSHIIIDADSNGLNFRQKNDLQLESE</sequence>
<dbReference type="RefSeq" id="WP_014256197.1">
    <property type="nucleotide sequence ID" value="NC_016627.1"/>
</dbReference>
<dbReference type="Gene3D" id="3.40.50.300">
    <property type="entry name" value="P-loop containing nucleotide triphosphate hydrolases"/>
    <property type="match status" value="2"/>
</dbReference>
<name>G8LVL8_ACECE</name>
<dbReference type="Pfam" id="PF00004">
    <property type="entry name" value="AAA"/>
    <property type="match status" value="1"/>
</dbReference>
<dbReference type="KEGG" id="ccl:Clocl_3127"/>
<dbReference type="GO" id="GO:0005737">
    <property type="term" value="C:cytoplasm"/>
    <property type="evidence" value="ECO:0007669"/>
    <property type="project" value="TreeGrafter"/>
</dbReference>
<dbReference type="GO" id="GO:0034605">
    <property type="term" value="P:cellular response to heat"/>
    <property type="evidence" value="ECO:0007669"/>
    <property type="project" value="TreeGrafter"/>
</dbReference>
<reference evidence="9" key="1">
    <citation type="submission" date="2011-12" db="EMBL/GenBank/DDBJ databases">
        <title>Complete sequence of Clostridium clariflavum DSM 19732.</title>
        <authorList>
            <consortium name="US DOE Joint Genome Institute"/>
            <person name="Lucas S."/>
            <person name="Han J."/>
            <person name="Lapidus A."/>
            <person name="Cheng J.-F."/>
            <person name="Goodwin L."/>
            <person name="Pitluck S."/>
            <person name="Peters L."/>
            <person name="Teshima H."/>
            <person name="Detter J.C."/>
            <person name="Han C."/>
            <person name="Tapia R."/>
            <person name="Land M."/>
            <person name="Hauser L."/>
            <person name="Kyrpides N."/>
            <person name="Ivanova N."/>
            <person name="Pagani I."/>
            <person name="Kitzmiller T."/>
            <person name="Lynd L."/>
            <person name="Izquierdo J."/>
            <person name="Woyke T."/>
        </authorList>
    </citation>
    <scope>NUCLEOTIDE SEQUENCE [LARGE SCALE GENOMIC DNA]</scope>
    <source>
        <strain evidence="9">DSM 19732 / NBRC 101661 / EBR45</strain>
    </source>
</reference>
<organism evidence="8 9">
    <name type="scientific">Acetivibrio clariflavus (strain DSM 19732 / NBRC 101661 / EBR45)</name>
    <name type="common">Clostridium clariflavum</name>
    <dbReference type="NCBI Taxonomy" id="720554"/>
    <lineage>
        <taxon>Bacteria</taxon>
        <taxon>Bacillati</taxon>
        <taxon>Bacillota</taxon>
        <taxon>Clostridia</taxon>
        <taxon>Eubacteriales</taxon>
        <taxon>Oscillospiraceae</taxon>
        <taxon>Acetivibrio</taxon>
    </lineage>
</organism>
<keyword evidence="4" id="KW-0175">Coiled coil</keyword>
<dbReference type="Pfam" id="PF07724">
    <property type="entry name" value="AAA_2"/>
    <property type="match status" value="1"/>
</dbReference>
<dbReference type="InterPro" id="IPR041546">
    <property type="entry name" value="ClpA/ClpB_AAA_lid"/>
</dbReference>
<dbReference type="EMBL" id="CP003065">
    <property type="protein sequence ID" value="AEV69654.1"/>
    <property type="molecule type" value="Genomic_DNA"/>
</dbReference>
<dbReference type="Pfam" id="PF17871">
    <property type="entry name" value="AAA_lid_9"/>
    <property type="match status" value="1"/>
</dbReference>
<dbReference type="SMART" id="SM00382">
    <property type="entry name" value="AAA"/>
    <property type="match status" value="2"/>
</dbReference>
<evidence type="ECO:0000313" key="9">
    <source>
        <dbReference type="Proteomes" id="UP000005435"/>
    </source>
</evidence>
<dbReference type="Proteomes" id="UP000005435">
    <property type="component" value="Chromosome"/>
</dbReference>
<evidence type="ECO:0000256" key="4">
    <source>
        <dbReference type="SAM" id="Coils"/>
    </source>
</evidence>
<dbReference type="Gene3D" id="4.10.860.10">
    <property type="entry name" value="UVR domain"/>
    <property type="match status" value="1"/>
</dbReference>
<dbReference type="InterPro" id="IPR001270">
    <property type="entry name" value="ClpA/B"/>
</dbReference>
<dbReference type="GO" id="GO:0016887">
    <property type="term" value="F:ATP hydrolysis activity"/>
    <property type="evidence" value="ECO:0007669"/>
    <property type="project" value="InterPro"/>
</dbReference>
<reference evidence="8 9" key="2">
    <citation type="journal article" date="2012" name="Stand. Genomic Sci.">
        <title>Complete Genome Sequence of Clostridium clariflavum DSM 19732.</title>
        <authorList>
            <person name="Izquierdo J.A."/>
            <person name="Goodwin L."/>
            <person name="Davenport K.W."/>
            <person name="Teshima H."/>
            <person name="Bruce D."/>
            <person name="Detter C."/>
            <person name="Tapia R."/>
            <person name="Han S."/>
            <person name="Land M."/>
            <person name="Hauser L."/>
            <person name="Jeffries C.D."/>
            <person name="Han J."/>
            <person name="Pitluck S."/>
            <person name="Nolan M."/>
            <person name="Chen A."/>
            <person name="Huntemann M."/>
            <person name="Mavromatis K."/>
            <person name="Mikhailova N."/>
            <person name="Liolios K."/>
            <person name="Woyke T."/>
            <person name="Lynd L.R."/>
        </authorList>
    </citation>
    <scope>NUCLEOTIDE SEQUENCE [LARGE SCALE GENOMIC DNA]</scope>
    <source>
        <strain evidence="9">DSM 19732 / NBRC 101661 / EBR45</strain>
    </source>
</reference>
<dbReference type="HOGENOM" id="CLU_005070_4_0_9"/>
<gene>
    <name evidence="8" type="ordered locus">Clocl_3127</name>
</gene>
<evidence type="ECO:0000256" key="5">
    <source>
        <dbReference type="SAM" id="MobiDB-lite"/>
    </source>
</evidence>
<feature type="domain" description="AAA+ ATPase" evidence="6">
    <location>
        <begin position="184"/>
        <end position="328"/>
    </location>
</feature>
<dbReference type="InterPro" id="IPR003593">
    <property type="entry name" value="AAA+_ATPase"/>
</dbReference>
<dbReference type="Pfam" id="PF10431">
    <property type="entry name" value="ClpB_D2-small"/>
    <property type="match status" value="1"/>
</dbReference>
<keyword evidence="1" id="KW-0547">Nucleotide-binding</keyword>
<feature type="coiled-coil region" evidence="4">
    <location>
        <begin position="389"/>
        <end position="459"/>
    </location>
</feature>
<feature type="region of interest" description="Disordered" evidence="5">
    <location>
        <begin position="102"/>
        <end position="151"/>
    </location>
</feature>
<feature type="compositionally biased region" description="Basic residues" evidence="5">
    <location>
        <begin position="131"/>
        <end position="145"/>
    </location>
</feature>
<dbReference type="InterPro" id="IPR019489">
    <property type="entry name" value="Clp_ATPase_C"/>
</dbReference>
<dbReference type="InterPro" id="IPR028299">
    <property type="entry name" value="ClpA/B_CS2"/>
</dbReference>
<dbReference type="CDD" id="cd00009">
    <property type="entry name" value="AAA"/>
    <property type="match status" value="1"/>
</dbReference>
<dbReference type="InterPro" id="IPR003959">
    <property type="entry name" value="ATPase_AAA_core"/>
</dbReference>
<dbReference type="PRINTS" id="PR00300">
    <property type="entry name" value="CLPPROTEASEA"/>
</dbReference>
<dbReference type="GO" id="GO:0005524">
    <property type="term" value="F:ATP binding"/>
    <property type="evidence" value="ECO:0007669"/>
    <property type="project" value="UniProtKB-KW"/>
</dbReference>
<dbReference type="FunFam" id="3.40.50.300:FF:000010">
    <property type="entry name" value="Chaperone clpB 1, putative"/>
    <property type="match status" value="1"/>
</dbReference>
<feature type="domain" description="AAA+ ATPase" evidence="6">
    <location>
        <begin position="516"/>
        <end position="689"/>
    </location>
</feature>
<dbReference type="STRING" id="720554.Clocl_3127"/>
<dbReference type="AlphaFoldDB" id="G8LVL8"/>
<dbReference type="SUPFAM" id="SSF52540">
    <property type="entry name" value="P-loop containing nucleoside triphosphate hydrolases"/>
    <property type="match status" value="2"/>
</dbReference>
<proteinExistence type="predicted"/>
<protein>
    <submittedName>
        <fullName evidence="8">ATPase with chaperone activity, ATP-binding subunit</fullName>
    </submittedName>
</protein>
<dbReference type="InterPro" id="IPR050130">
    <property type="entry name" value="ClpA_ClpB"/>
</dbReference>
<feature type="compositionally biased region" description="Basic and acidic residues" evidence="5">
    <location>
        <begin position="106"/>
        <end position="129"/>
    </location>
</feature>
<dbReference type="InterPro" id="IPR027417">
    <property type="entry name" value="P-loop_NTPase"/>
</dbReference>
<dbReference type="SMART" id="SM01086">
    <property type="entry name" value="ClpB_D2-small"/>
    <property type="match status" value="1"/>
</dbReference>
<dbReference type="PROSITE" id="PS00871">
    <property type="entry name" value="CLPAB_2"/>
    <property type="match status" value="1"/>
</dbReference>
<evidence type="ECO:0000313" key="8">
    <source>
        <dbReference type="EMBL" id="AEV69654.1"/>
    </source>
</evidence>
<dbReference type="Gene3D" id="1.10.8.60">
    <property type="match status" value="2"/>
</dbReference>